<sequence>MPLESFEDKINSLEPNEAPSILLANGFSQAWNHNIFNYQNLLQQANFGARDATIRDIFNKFNTYDFEKVMRALEAAESVCESYGVDPAKINEIQADQEHLKNALIKVISETHPLRSSNVTTQQYEHAKPFIIRFQNIFTLNYDLLLYWVVNKFDINPRGYHTDDGFRHTTWDNIQSQNVYFLHGGLHIYDDGTTIKKHTFRGDADISIVDQVRDNLNQGKFPLFVSEPTCEKKLSRIEHNPYLNACFKALKKLTGPLFIHGHSMAENDQHIFNQINKSAIDKVFISIFGDEHSEQNRETMANARRFIDARKIDIDFYDAASAPIWS</sequence>
<dbReference type="RefSeq" id="WP_080764319.1">
    <property type="nucleotide sequence ID" value="NZ_LR134290.1"/>
</dbReference>
<organism evidence="1">
    <name type="scientific">Ectopseudomonas mendocina</name>
    <name type="common">Pseudomonas mendocina</name>
    <dbReference type="NCBI Taxonomy" id="300"/>
    <lineage>
        <taxon>Bacteria</taxon>
        <taxon>Pseudomonadati</taxon>
        <taxon>Pseudomonadota</taxon>
        <taxon>Gammaproteobacteria</taxon>
        <taxon>Pseudomonadales</taxon>
        <taxon>Pseudomonadaceae</taxon>
        <taxon>Ectopseudomonas</taxon>
    </lineage>
</organism>
<evidence type="ECO:0000313" key="1">
    <source>
        <dbReference type="EMBL" id="ABV54371.1"/>
    </source>
</evidence>
<accession>B3SPW7</accession>
<dbReference type="InterPro" id="IPR032581">
    <property type="entry name" value="DUF4917"/>
</dbReference>
<dbReference type="EMBL" id="EF648216">
    <property type="protein sequence ID" value="ABV54371.1"/>
    <property type="molecule type" value="Genomic_DNA"/>
</dbReference>
<name>B3SPW7_ECTME</name>
<reference evidence="1" key="1">
    <citation type="journal article" date="2008" name="J. Bacteriol.">
        <title>A family of insertion sequences that impacts integrons by specific targeting of gene cassette recombination sites, the IS1111-attC Group.</title>
        <authorList>
            <person name="Tetu S.G."/>
            <person name="Holmes A.J."/>
        </authorList>
    </citation>
    <scope>NUCLEOTIDE SEQUENCE</scope>
    <source>
        <strain evidence="1">NW1</strain>
    </source>
</reference>
<dbReference type="AlphaFoldDB" id="B3SPW7"/>
<evidence type="ECO:0008006" key="2">
    <source>
        <dbReference type="Google" id="ProtNLM"/>
    </source>
</evidence>
<proteinExistence type="predicted"/>
<dbReference type="Pfam" id="PF16263">
    <property type="entry name" value="DUF4917"/>
    <property type="match status" value="1"/>
</dbReference>
<protein>
    <recommendedName>
        <fullName evidence="2">DUF4917 family protein</fullName>
    </recommendedName>
</protein>